<reference evidence="5" key="1">
    <citation type="journal article" date="2023" name="G3 (Bethesda)">
        <title>Whole genome assemblies of Zophobas morio and Tenebrio molitor.</title>
        <authorList>
            <person name="Kaur S."/>
            <person name="Stinson S.A."/>
            <person name="diCenzo G.C."/>
        </authorList>
    </citation>
    <scope>NUCLEOTIDE SEQUENCE</scope>
    <source>
        <strain evidence="5">QUZm001</strain>
    </source>
</reference>
<dbReference type="Pfam" id="PF03133">
    <property type="entry name" value="TTL"/>
    <property type="match status" value="1"/>
</dbReference>
<keyword evidence="3" id="KW-0067">ATP-binding</keyword>
<dbReference type="InterPro" id="IPR004344">
    <property type="entry name" value="TTL/TTLL_fam"/>
</dbReference>
<keyword evidence="1" id="KW-0436">Ligase</keyword>
<dbReference type="GO" id="GO:0005524">
    <property type="term" value="F:ATP binding"/>
    <property type="evidence" value="ECO:0007669"/>
    <property type="project" value="UniProtKB-KW"/>
</dbReference>
<keyword evidence="6" id="KW-1185">Reference proteome</keyword>
<comment type="caution">
    <text evidence="5">The sequence shown here is derived from an EMBL/GenBank/DDBJ whole genome shotgun (WGS) entry which is preliminary data.</text>
</comment>
<evidence type="ECO:0000256" key="4">
    <source>
        <dbReference type="SAM" id="MobiDB-lite"/>
    </source>
</evidence>
<feature type="region of interest" description="Disordered" evidence="4">
    <location>
        <begin position="319"/>
        <end position="347"/>
    </location>
</feature>
<evidence type="ECO:0000256" key="2">
    <source>
        <dbReference type="ARBA" id="ARBA00022741"/>
    </source>
</evidence>
<dbReference type="Proteomes" id="UP001168821">
    <property type="component" value="Unassembled WGS sequence"/>
</dbReference>
<evidence type="ECO:0000313" key="6">
    <source>
        <dbReference type="Proteomes" id="UP001168821"/>
    </source>
</evidence>
<feature type="compositionally biased region" description="Acidic residues" evidence="4">
    <location>
        <begin position="324"/>
        <end position="344"/>
    </location>
</feature>
<dbReference type="GO" id="GO:0015631">
    <property type="term" value="F:tubulin binding"/>
    <property type="evidence" value="ECO:0007669"/>
    <property type="project" value="TreeGrafter"/>
</dbReference>
<dbReference type="PROSITE" id="PS51221">
    <property type="entry name" value="TTL"/>
    <property type="match status" value="1"/>
</dbReference>
<dbReference type="PANTHER" id="PTHR12241">
    <property type="entry name" value="TUBULIN POLYGLUTAMYLASE"/>
    <property type="match status" value="1"/>
</dbReference>
<dbReference type="GO" id="GO:0000226">
    <property type="term" value="P:microtubule cytoskeleton organization"/>
    <property type="evidence" value="ECO:0007669"/>
    <property type="project" value="TreeGrafter"/>
</dbReference>
<accession>A0AA38I2X0</accession>
<gene>
    <name evidence="5" type="ORF">Zmor_023315</name>
</gene>
<proteinExistence type="predicted"/>
<evidence type="ECO:0000256" key="3">
    <source>
        <dbReference type="ARBA" id="ARBA00022840"/>
    </source>
</evidence>
<dbReference type="GO" id="GO:0036064">
    <property type="term" value="C:ciliary basal body"/>
    <property type="evidence" value="ECO:0007669"/>
    <property type="project" value="TreeGrafter"/>
</dbReference>
<organism evidence="5 6">
    <name type="scientific">Zophobas morio</name>
    <dbReference type="NCBI Taxonomy" id="2755281"/>
    <lineage>
        <taxon>Eukaryota</taxon>
        <taxon>Metazoa</taxon>
        <taxon>Ecdysozoa</taxon>
        <taxon>Arthropoda</taxon>
        <taxon>Hexapoda</taxon>
        <taxon>Insecta</taxon>
        <taxon>Pterygota</taxon>
        <taxon>Neoptera</taxon>
        <taxon>Endopterygota</taxon>
        <taxon>Coleoptera</taxon>
        <taxon>Polyphaga</taxon>
        <taxon>Cucujiformia</taxon>
        <taxon>Tenebrionidae</taxon>
        <taxon>Zophobas</taxon>
    </lineage>
</organism>
<dbReference type="AlphaFoldDB" id="A0AA38I2X0"/>
<dbReference type="SUPFAM" id="SSF56059">
    <property type="entry name" value="Glutathione synthetase ATP-binding domain-like"/>
    <property type="match status" value="1"/>
</dbReference>
<dbReference type="EMBL" id="JALNTZ010000007">
    <property type="protein sequence ID" value="KAJ3645674.1"/>
    <property type="molecule type" value="Genomic_DNA"/>
</dbReference>
<dbReference type="Gene3D" id="3.30.470.20">
    <property type="entry name" value="ATP-grasp fold, B domain"/>
    <property type="match status" value="1"/>
</dbReference>
<dbReference type="PANTHER" id="PTHR12241:SF162">
    <property type="entry name" value="TUBULIN MONOGLUTAMYLASE TTLL4"/>
    <property type="match status" value="1"/>
</dbReference>
<evidence type="ECO:0000256" key="1">
    <source>
        <dbReference type="ARBA" id="ARBA00022598"/>
    </source>
</evidence>
<keyword evidence="2" id="KW-0547">Nucleotide-binding</keyword>
<sequence length="919" mass="106309">MGDCHLNYNNPTCEEKFCKYSYSSWCPTCERNSPRRRSKSETNNECRRKCREMKTLSPKKYTRSQEYENMDLELDYDSREFWYEAPKENYRHIRSNQLCELPTSYITNNCQTSKLLPTEYADKNVKNYDPPLKMKQEDLFEVLKYEKAKHLNGFAKKSQSREAAKQPYNYYDNHLSFDTSTYFDKIRDASSLHERYLKEIESVRERIALWKNCKKVDVEGRNQVKCVSFYADSTSKVIEVNSRLQHNQAKGVEVIKKADHFKSANSKSVNDIICISQSEIGPRPKKIAIKTKKANINKIKKIPSSKILSSASQISEFVESDYSGSDESEPELAEEVNGDDESESLSEATCVPDADAENAVLQSELGDGDAKGWPVRPSLFPHIPPYIRFSTHDAEIPVKVPAGRRLFKWKLSTITPIVVRKTLTNSGFAMVRKSNQWLGTWGKHMKSPMFKTLKETQKLNHFPGTFQLGRKDRLWRNFQRLINKFGYKEFGFIPQTFILPQELKILKQNWEYKNGSGEAWIIKPPALARGVGIKVINKWSQLPKKMSLVVQKYISNPYLINGSKFDLRLYVLVTSFNPLRIYLYPDGLARFASAKYSSDAKDLKDRYMHLTNYSINKLSSQYTANEDANACQGHKWTITKLLEYMAKQGIDTKALWKNLQSLVIKTIISGEAPIHQLCEENMLSRYNCYELFGVDVLLDENLKPWLLEVNISPSLHSSSPLDAHVKGPLVQMLFDLAQFHFPPRLSQTVRQSPQCFEPKLYTTALTKKEREKHRLFEAYECRQDYMEDILLELTGDDVRKLTQAEDEMTVRGRFERIFPTAQTYKYLNFMEVRYYNRLFDAWENKFEKNRLGGVNLLRALCAEKVHLKVAPQSTVHKNSHNMSLGSVNLQPSKEGQSRPLVEILQEVTIENKPSCNSVV</sequence>
<evidence type="ECO:0000313" key="5">
    <source>
        <dbReference type="EMBL" id="KAJ3645674.1"/>
    </source>
</evidence>
<evidence type="ECO:0008006" key="7">
    <source>
        <dbReference type="Google" id="ProtNLM"/>
    </source>
</evidence>
<dbReference type="GO" id="GO:0070740">
    <property type="term" value="F:tubulin-glutamic acid ligase activity"/>
    <property type="evidence" value="ECO:0007669"/>
    <property type="project" value="TreeGrafter"/>
</dbReference>
<protein>
    <recommendedName>
        <fullName evidence="7">Tubulin polyglutamylase TTLL4</fullName>
    </recommendedName>
</protein>
<name>A0AA38I2X0_9CUCU</name>